<proteinExistence type="predicted"/>
<dbReference type="Proteomes" id="UP001283361">
    <property type="component" value="Unassembled WGS sequence"/>
</dbReference>
<comment type="caution">
    <text evidence="1">The sequence shown here is derived from an EMBL/GenBank/DDBJ whole genome shotgun (WGS) entry which is preliminary data.</text>
</comment>
<evidence type="ECO:0000313" key="2">
    <source>
        <dbReference type="Proteomes" id="UP001283361"/>
    </source>
</evidence>
<protein>
    <submittedName>
        <fullName evidence="1">Uncharacterized protein</fullName>
    </submittedName>
</protein>
<keyword evidence="2" id="KW-1185">Reference proteome</keyword>
<gene>
    <name evidence="1" type="ORF">RRG08_059354</name>
</gene>
<accession>A0AAE1BDP1</accession>
<name>A0AAE1BDP1_9GAST</name>
<evidence type="ECO:0000313" key="1">
    <source>
        <dbReference type="EMBL" id="KAK3804384.1"/>
    </source>
</evidence>
<reference evidence="1" key="1">
    <citation type="journal article" date="2023" name="G3 (Bethesda)">
        <title>A reference genome for the long-term kleptoplast-retaining sea slug Elysia crispata morphotype clarki.</title>
        <authorList>
            <person name="Eastman K.E."/>
            <person name="Pendleton A.L."/>
            <person name="Shaikh M.A."/>
            <person name="Suttiyut T."/>
            <person name="Ogas R."/>
            <person name="Tomko P."/>
            <person name="Gavelis G."/>
            <person name="Widhalm J.R."/>
            <person name="Wisecaver J.H."/>
        </authorList>
    </citation>
    <scope>NUCLEOTIDE SEQUENCE</scope>
    <source>
        <strain evidence="1">ECLA1</strain>
    </source>
</reference>
<organism evidence="1 2">
    <name type="scientific">Elysia crispata</name>
    <name type="common">lettuce slug</name>
    <dbReference type="NCBI Taxonomy" id="231223"/>
    <lineage>
        <taxon>Eukaryota</taxon>
        <taxon>Metazoa</taxon>
        <taxon>Spiralia</taxon>
        <taxon>Lophotrochozoa</taxon>
        <taxon>Mollusca</taxon>
        <taxon>Gastropoda</taxon>
        <taxon>Heterobranchia</taxon>
        <taxon>Euthyneura</taxon>
        <taxon>Panpulmonata</taxon>
        <taxon>Sacoglossa</taxon>
        <taxon>Placobranchoidea</taxon>
        <taxon>Plakobranchidae</taxon>
        <taxon>Elysia</taxon>
    </lineage>
</organism>
<sequence length="129" mass="13744">MAAEWLGFMSFRKSVAPHSTSDGSDNSCTARHLGSRDYPISPELSRVSGSSCDWLALDAGRRPSNGKDDIPLTCVSGIFGCIPGRSGLFASMWAGSRRPRDFHRVSLRVLDPGTRGLGGLTGRGDASKC</sequence>
<dbReference type="AlphaFoldDB" id="A0AAE1BDP1"/>
<dbReference type="EMBL" id="JAWDGP010000016">
    <property type="protein sequence ID" value="KAK3804384.1"/>
    <property type="molecule type" value="Genomic_DNA"/>
</dbReference>